<name>A0ABD3KBU4_EUCGL</name>
<dbReference type="EMBL" id="JBJKBG010000006">
    <property type="protein sequence ID" value="KAL3737113.1"/>
    <property type="molecule type" value="Genomic_DNA"/>
</dbReference>
<accession>A0ABD3KBU4</accession>
<proteinExistence type="predicted"/>
<organism evidence="1 2">
    <name type="scientific">Eucalyptus globulus</name>
    <name type="common">Tasmanian blue gum</name>
    <dbReference type="NCBI Taxonomy" id="34317"/>
    <lineage>
        <taxon>Eukaryota</taxon>
        <taxon>Viridiplantae</taxon>
        <taxon>Streptophyta</taxon>
        <taxon>Embryophyta</taxon>
        <taxon>Tracheophyta</taxon>
        <taxon>Spermatophyta</taxon>
        <taxon>Magnoliopsida</taxon>
        <taxon>eudicotyledons</taxon>
        <taxon>Gunneridae</taxon>
        <taxon>Pentapetalae</taxon>
        <taxon>rosids</taxon>
        <taxon>malvids</taxon>
        <taxon>Myrtales</taxon>
        <taxon>Myrtaceae</taxon>
        <taxon>Myrtoideae</taxon>
        <taxon>Eucalypteae</taxon>
        <taxon>Eucalyptus</taxon>
    </lineage>
</organism>
<dbReference type="Proteomes" id="UP001634007">
    <property type="component" value="Unassembled WGS sequence"/>
</dbReference>
<evidence type="ECO:0000313" key="1">
    <source>
        <dbReference type="EMBL" id="KAL3737113.1"/>
    </source>
</evidence>
<gene>
    <name evidence="1" type="ORF">ACJRO7_025953</name>
</gene>
<dbReference type="AlphaFoldDB" id="A0ABD3KBU4"/>
<keyword evidence="2" id="KW-1185">Reference proteome</keyword>
<evidence type="ECO:0008006" key="3">
    <source>
        <dbReference type="Google" id="ProtNLM"/>
    </source>
</evidence>
<sequence length="101" mass="11422">MGIVLSLAQTLPTQKRLQRERARTLRETGELFRALFEGCVDGSTGPDLGERLRSSLIRVRPLYYRCGVRYYHMEGNVYYARISTGSEASGSHGTRVLIERA</sequence>
<evidence type="ECO:0000313" key="2">
    <source>
        <dbReference type="Proteomes" id="UP001634007"/>
    </source>
</evidence>
<protein>
    <recommendedName>
        <fullName evidence="3">Type II secretion system protein</fullName>
    </recommendedName>
</protein>
<reference evidence="1 2" key="1">
    <citation type="submission" date="2024-11" db="EMBL/GenBank/DDBJ databases">
        <title>Chromosome-level genome assembly of Eucalyptus globulus Labill. provides insights into its genome evolution.</title>
        <authorList>
            <person name="Li X."/>
        </authorList>
    </citation>
    <scope>NUCLEOTIDE SEQUENCE [LARGE SCALE GENOMIC DNA]</scope>
    <source>
        <strain evidence="1">CL2024</strain>
        <tissue evidence="1">Fresh tender leaves</tissue>
    </source>
</reference>
<comment type="caution">
    <text evidence="1">The sequence shown here is derived from an EMBL/GenBank/DDBJ whole genome shotgun (WGS) entry which is preliminary data.</text>
</comment>